<sequence length="83" mass="8621">MHPFNTGDALDAVAYLKAYVLGDRDGLAVLTVNGNPAAMLSALTSITAGMLTRTDADIPVLAAYIDAIATGLIERVTPTEDQS</sequence>
<dbReference type="KEGG" id="mph:MLP_30470"/>
<evidence type="ECO:0000313" key="2">
    <source>
        <dbReference type="Proteomes" id="UP000007947"/>
    </source>
</evidence>
<name>F5XKI9_MICPN</name>
<reference evidence="1 2" key="1">
    <citation type="submission" date="2011-05" db="EMBL/GenBank/DDBJ databases">
        <title>Whole genome sequence of Microlunatus phosphovorus NM-1.</title>
        <authorList>
            <person name="Hosoyama A."/>
            <person name="Sasaki K."/>
            <person name="Harada T."/>
            <person name="Igarashi R."/>
            <person name="Kawakoshi A."/>
            <person name="Sasagawa M."/>
            <person name="Fukada J."/>
            <person name="Nakamura S."/>
            <person name="Katano Y."/>
            <person name="Hanada S."/>
            <person name="Kamagata Y."/>
            <person name="Nakamura N."/>
            <person name="Yamazaki S."/>
            <person name="Fujita N."/>
        </authorList>
    </citation>
    <scope>NUCLEOTIDE SEQUENCE [LARGE SCALE GENOMIC DNA]</scope>
    <source>
        <strain evidence="2">ATCC 700054 / DSM 10555 / JCM 9379 / NBRC 101784 / NCIMB 13414 / VKM Ac-1990 / NM-1</strain>
    </source>
</reference>
<dbReference type="EMBL" id="AP012204">
    <property type="protein sequence ID" value="BAK36061.1"/>
    <property type="molecule type" value="Genomic_DNA"/>
</dbReference>
<proteinExistence type="predicted"/>
<evidence type="ECO:0000313" key="1">
    <source>
        <dbReference type="EMBL" id="BAK36061.1"/>
    </source>
</evidence>
<accession>F5XKI9</accession>
<dbReference type="AlphaFoldDB" id="F5XKI9"/>
<dbReference type="RefSeq" id="WP_013863926.1">
    <property type="nucleotide sequence ID" value="NC_015635.1"/>
</dbReference>
<keyword evidence="2" id="KW-1185">Reference proteome</keyword>
<gene>
    <name evidence="1" type="ordered locus">MLP_30470</name>
</gene>
<protein>
    <submittedName>
        <fullName evidence="1">Uncharacterized protein</fullName>
    </submittedName>
</protein>
<dbReference type="Proteomes" id="UP000007947">
    <property type="component" value="Chromosome"/>
</dbReference>
<dbReference type="STRING" id="1032480.MLP_30470"/>
<organism evidence="1 2">
    <name type="scientific">Microlunatus phosphovorus (strain ATCC 700054 / DSM 10555 / JCM 9379 / NBRC 101784 / NCIMB 13414 / VKM Ac-1990 / NM-1)</name>
    <dbReference type="NCBI Taxonomy" id="1032480"/>
    <lineage>
        <taxon>Bacteria</taxon>
        <taxon>Bacillati</taxon>
        <taxon>Actinomycetota</taxon>
        <taxon>Actinomycetes</taxon>
        <taxon>Propionibacteriales</taxon>
        <taxon>Propionibacteriaceae</taxon>
        <taxon>Microlunatus</taxon>
    </lineage>
</organism>
<dbReference type="HOGENOM" id="CLU_2538806_0_0_11"/>